<evidence type="ECO:0000256" key="1">
    <source>
        <dbReference type="SAM" id="MobiDB-lite"/>
    </source>
</evidence>
<dbReference type="EMBL" id="SZYD01000012">
    <property type="protein sequence ID" value="KAD4584701.1"/>
    <property type="molecule type" value="Genomic_DNA"/>
</dbReference>
<name>A0A5N6NA38_9ASTR</name>
<keyword evidence="3" id="KW-1185">Reference proteome</keyword>
<feature type="compositionally biased region" description="Polar residues" evidence="1">
    <location>
        <begin position="140"/>
        <end position="151"/>
    </location>
</feature>
<sequence length="170" mass="19415">MEIGLYNHHPTLILPVVGNRSIGVAIVLATFLSLWLDLEKDGHKPFKVWDLSTCSMPIKVRFLLLIDTLARKHGVGKEDELQWQHLSYNQLFLLLSRTVSNSEKLVQFDEQVMVISFFMLVRRVQENQSTIQRHRKSDNIGYSTSSSPSTATHRRAATVTSSELNRHAVM</sequence>
<proteinExistence type="predicted"/>
<comment type="caution">
    <text evidence="2">The sequence shown here is derived from an EMBL/GenBank/DDBJ whole genome shotgun (WGS) entry which is preliminary data.</text>
</comment>
<dbReference type="AlphaFoldDB" id="A0A5N6NA38"/>
<protein>
    <submittedName>
        <fullName evidence="2">Uncharacterized protein</fullName>
    </submittedName>
</protein>
<feature type="region of interest" description="Disordered" evidence="1">
    <location>
        <begin position="130"/>
        <end position="170"/>
    </location>
</feature>
<accession>A0A5N6NA38</accession>
<gene>
    <name evidence="2" type="ORF">E3N88_22302</name>
</gene>
<organism evidence="2 3">
    <name type="scientific">Mikania micrantha</name>
    <name type="common">bitter vine</name>
    <dbReference type="NCBI Taxonomy" id="192012"/>
    <lineage>
        <taxon>Eukaryota</taxon>
        <taxon>Viridiplantae</taxon>
        <taxon>Streptophyta</taxon>
        <taxon>Embryophyta</taxon>
        <taxon>Tracheophyta</taxon>
        <taxon>Spermatophyta</taxon>
        <taxon>Magnoliopsida</taxon>
        <taxon>eudicotyledons</taxon>
        <taxon>Gunneridae</taxon>
        <taxon>Pentapetalae</taxon>
        <taxon>asterids</taxon>
        <taxon>campanulids</taxon>
        <taxon>Asterales</taxon>
        <taxon>Asteraceae</taxon>
        <taxon>Asteroideae</taxon>
        <taxon>Heliantheae alliance</taxon>
        <taxon>Eupatorieae</taxon>
        <taxon>Mikania</taxon>
    </lineage>
</organism>
<reference evidence="2 3" key="1">
    <citation type="submission" date="2019-05" db="EMBL/GenBank/DDBJ databases">
        <title>Mikania micrantha, genome provides insights into the molecular mechanism of rapid growth.</title>
        <authorList>
            <person name="Liu B."/>
        </authorList>
    </citation>
    <scope>NUCLEOTIDE SEQUENCE [LARGE SCALE GENOMIC DNA]</scope>
    <source>
        <strain evidence="2">NLD-2019</strain>
        <tissue evidence="2">Leaf</tissue>
    </source>
</reference>
<evidence type="ECO:0000313" key="2">
    <source>
        <dbReference type="EMBL" id="KAD4584701.1"/>
    </source>
</evidence>
<evidence type="ECO:0000313" key="3">
    <source>
        <dbReference type="Proteomes" id="UP000326396"/>
    </source>
</evidence>
<dbReference type="Proteomes" id="UP000326396">
    <property type="component" value="Linkage Group LG2"/>
</dbReference>